<evidence type="ECO:0000313" key="8">
    <source>
        <dbReference type="EMBL" id="GFH53010.1"/>
    </source>
</evidence>
<dbReference type="SUPFAM" id="SSF75704">
    <property type="entry name" value="Mitotic arrest deficient-like 1, Mad1"/>
    <property type="match status" value="1"/>
</dbReference>
<feature type="coiled-coil region" evidence="7">
    <location>
        <begin position="224"/>
        <end position="289"/>
    </location>
</feature>
<name>A0AAD3CXX0_9STRA</name>
<sequence length="697" mass="80271">MDPTRKRARTATPVLTESEVRNVSTDTISSSSMLSNTNQHLINEIEKLKTEIAKVQSQRKLDKLKAENDNKRLKRHIATLQQDADDANAIMEQIRQQSEADLDEMARKKTRASKLAEQWEQKYLQLCEDTGIEDDDEVGDSIGAANMEVLRNELAVARQRNVVLEEKVTFMEDEISELNEALVKSNERLSEAAAVADPVTESPEKDEELANLLSKAPPAVLTELNRTRIERDEAKCANRQLTRKIESLREQADQMVKYRELSQSASNKIDRLELELKKVRKERENLRVVSARWVEFRRDLVKHNLGSEVLVGKGDEDENFPPEISSLNRQYKNLENRIKELESQLSTVTVKNDMAQRQKTSLQQEKKELEDEISKLTLANKDLQNKNIKVEDEFKRMKSLEENWKRQVKNANDLLETYKMEEQLMNKNEGSSTLSSAAVESLERSLSATKEEVLLLKNQLESIKSEKDQSDQELDKLKEEHEKVRAKFIKLRDALFEEKAKVEKAEERALKAETLAGKGSYNEETTRVLHFQDNPTSRAIKEKYERQLEELKAELADLSAVTKGVTTPSNVVSDPALDAEKFSKRLKDQFRNQIALFREGVYIITGYKIDMSIDADPNSPRFIVRSMYAEHEDDQLNLLWRKDKHGKWRPSMDILDTELARRLSQDPAVFSYMKKFNSLPAFTASACLKFFENQTQM</sequence>
<keyword evidence="5" id="KW-0539">Nucleus</keyword>
<dbReference type="Pfam" id="PF05557">
    <property type="entry name" value="MAD"/>
    <property type="match status" value="1"/>
</dbReference>
<dbReference type="PANTHER" id="PTHR23168:SF0">
    <property type="entry name" value="MITOTIC SPINDLE ASSEMBLY CHECKPOINT PROTEIN MAD1"/>
    <property type="match status" value="1"/>
</dbReference>
<organism evidence="8 9">
    <name type="scientific">Chaetoceros tenuissimus</name>
    <dbReference type="NCBI Taxonomy" id="426638"/>
    <lineage>
        <taxon>Eukaryota</taxon>
        <taxon>Sar</taxon>
        <taxon>Stramenopiles</taxon>
        <taxon>Ochrophyta</taxon>
        <taxon>Bacillariophyta</taxon>
        <taxon>Coscinodiscophyceae</taxon>
        <taxon>Chaetocerotophycidae</taxon>
        <taxon>Chaetocerotales</taxon>
        <taxon>Chaetocerotaceae</taxon>
        <taxon>Chaetoceros</taxon>
    </lineage>
</organism>
<dbReference type="InterPro" id="IPR008672">
    <property type="entry name" value="Mad1"/>
</dbReference>
<dbReference type="GO" id="GO:0000776">
    <property type="term" value="C:kinetochore"/>
    <property type="evidence" value="ECO:0007669"/>
    <property type="project" value="TreeGrafter"/>
</dbReference>
<protein>
    <recommendedName>
        <fullName evidence="10">Spindle assembly checkpoint component MAD1</fullName>
    </recommendedName>
</protein>
<dbReference type="GO" id="GO:0005635">
    <property type="term" value="C:nuclear envelope"/>
    <property type="evidence" value="ECO:0007669"/>
    <property type="project" value="TreeGrafter"/>
</dbReference>
<comment type="caution">
    <text evidence="8">The sequence shown here is derived from an EMBL/GenBank/DDBJ whole genome shotgun (WGS) entry which is preliminary data.</text>
</comment>
<dbReference type="PANTHER" id="PTHR23168">
    <property type="entry name" value="MITOTIC SPINDLE ASSEMBLY CHECKPOINT PROTEIN MAD1 MITOTIC ARREST DEFICIENT-LIKE PROTEIN 1"/>
    <property type="match status" value="1"/>
</dbReference>
<dbReference type="EMBL" id="BLLK01000046">
    <property type="protein sequence ID" value="GFH53010.1"/>
    <property type="molecule type" value="Genomic_DNA"/>
</dbReference>
<evidence type="ECO:0000256" key="7">
    <source>
        <dbReference type="SAM" id="Coils"/>
    </source>
</evidence>
<evidence type="ECO:0000256" key="3">
    <source>
        <dbReference type="ARBA" id="ARBA00022618"/>
    </source>
</evidence>
<feature type="coiled-coil region" evidence="7">
    <location>
        <begin position="324"/>
        <end position="561"/>
    </location>
</feature>
<evidence type="ECO:0000256" key="6">
    <source>
        <dbReference type="ARBA" id="ARBA00023306"/>
    </source>
</evidence>
<dbReference type="GO" id="GO:0051315">
    <property type="term" value="P:attachment of mitotic spindle microtubules to kinetochore"/>
    <property type="evidence" value="ECO:0007669"/>
    <property type="project" value="TreeGrafter"/>
</dbReference>
<accession>A0AAD3CXX0</accession>
<dbReference type="Gene3D" id="6.10.250.90">
    <property type="match status" value="1"/>
</dbReference>
<keyword evidence="3" id="KW-0132">Cell division</keyword>
<evidence type="ECO:0000313" key="9">
    <source>
        <dbReference type="Proteomes" id="UP001054902"/>
    </source>
</evidence>
<evidence type="ECO:0000256" key="4">
    <source>
        <dbReference type="ARBA" id="ARBA00022776"/>
    </source>
</evidence>
<keyword evidence="9" id="KW-1185">Reference proteome</keyword>
<dbReference type="Gene3D" id="3.30.457.60">
    <property type="match status" value="1"/>
</dbReference>
<comment type="subcellular location">
    <subcellularLocation>
        <location evidence="1">Nucleus</location>
    </subcellularLocation>
</comment>
<dbReference type="AlphaFoldDB" id="A0AAD3CXX0"/>
<dbReference type="GO" id="GO:0007094">
    <property type="term" value="P:mitotic spindle assembly checkpoint signaling"/>
    <property type="evidence" value="ECO:0007669"/>
    <property type="project" value="InterPro"/>
</dbReference>
<keyword evidence="7" id="KW-0175">Coiled coil</keyword>
<evidence type="ECO:0008006" key="10">
    <source>
        <dbReference type="Google" id="ProtNLM"/>
    </source>
</evidence>
<dbReference type="Proteomes" id="UP001054902">
    <property type="component" value="Unassembled WGS sequence"/>
</dbReference>
<dbReference type="GO" id="GO:0072686">
    <property type="term" value="C:mitotic spindle"/>
    <property type="evidence" value="ECO:0007669"/>
    <property type="project" value="TreeGrafter"/>
</dbReference>
<feature type="coiled-coil region" evidence="7">
    <location>
        <begin position="31"/>
        <end position="122"/>
    </location>
</feature>
<evidence type="ECO:0000256" key="5">
    <source>
        <dbReference type="ARBA" id="ARBA00023242"/>
    </source>
</evidence>
<evidence type="ECO:0000256" key="1">
    <source>
        <dbReference type="ARBA" id="ARBA00004123"/>
    </source>
</evidence>
<evidence type="ECO:0000256" key="2">
    <source>
        <dbReference type="ARBA" id="ARBA00008029"/>
    </source>
</evidence>
<comment type="similarity">
    <text evidence="2">Belongs to the MAD1 family.</text>
</comment>
<keyword evidence="6" id="KW-0131">Cell cycle</keyword>
<proteinExistence type="inferred from homology"/>
<dbReference type="GO" id="GO:0051301">
    <property type="term" value="P:cell division"/>
    <property type="evidence" value="ECO:0007669"/>
    <property type="project" value="UniProtKB-KW"/>
</dbReference>
<feature type="coiled-coil region" evidence="7">
    <location>
        <begin position="147"/>
        <end position="188"/>
    </location>
</feature>
<reference evidence="8 9" key="1">
    <citation type="journal article" date="2021" name="Sci. Rep.">
        <title>The genome of the diatom Chaetoceros tenuissimus carries an ancient integrated fragment of an extant virus.</title>
        <authorList>
            <person name="Hongo Y."/>
            <person name="Kimura K."/>
            <person name="Takaki Y."/>
            <person name="Yoshida Y."/>
            <person name="Baba S."/>
            <person name="Kobayashi G."/>
            <person name="Nagasaki K."/>
            <person name="Hano T."/>
            <person name="Tomaru Y."/>
        </authorList>
    </citation>
    <scope>NUCLEOTIDE SEQUENCE [LARGE SCALE GENOMIC DNA]</scope>
    <source>
        <strain evidence="8 9">NIES-3715</strain>
    </source>
</reference>
<gene>
    <name evidence="8" type="ORF">CTEN210_09486</name>
</gene>
<keyword evidence="4" id="KW-0498">Mitosis</keyword>